<organism evidence="5 6">
    <name type="scientific">Rhodococcus ruber</name>
    <dbReference type="NCBI Taxonomy" id="1830"/>
    <lineage>
        <taxon>Bacteria</taxon>
        <taxon>Bacillati</taxon>
        <taxon>Actinomycetota</taxon>
        <taxon>Actinomycetes</taxon>
        <taxon>Mycobacteriales</taxon>
        <taxon>Nocardiaceae</taxon>
        <taxon>Rhodococcus</taxon>
    </lineage>
</organism>
<reference evidence="5" key="1">
    <citation type="submission" date="2022-12" db="EMBL/GenBank/DDBJ databases">
        <authorList>
            <person name="Krivoruchko A.V."/>
            <person name="Elkin A."/>
        </authorList>
    </citation>
    <scope>NUCLEOTIDE SEQUENCE</scope>
    <source>
        <strain evidence="5">IEGM 1391</strain>
    </source>
</reference>
<evidence type="ECO:0000313" key="5">
    <source>
        <dbReference type="EMBL" id="MCZ4519166.1"/>
    </source>
</evidence>
<accession>A0ABT4MHF1</accession>
<dbReference type="PANTHER" id="PTHR23026:SF90">
    <property type="entry name" value="IODOTYROSINE DEIODINASE 1"/>
    <property type="match status" value="1"/>
</dbReference>
<dbReference type="CDD" id="cd02136">
    <property type="entry name" value="PnbA_NfnB-like"/>
    <property type="match status" value="1"/>
</dbReference>
<dbReference type="RefSeq" id="WP_269604271.1">
    <property type="nucleotide sequence ID" value="NZ_JAPWIJ010000004.1"/>
</dbReference>
<evidence type="ECO:0000259" key="4">
    <source>
        <dbReference type="Pfam" id="PF00881"/>
    </source>
</evidence>
<evidence type="ECO:0000313" key="6">
    <source>
        <dbReference type="Proteomes" id="UP001081071"/>
    </source>
</evidence>
<dbReference type="Proteomes" id="UP001081071">
    <property type="component" value="Unassembled WGS sequence"/>
</dbReference>
<feature type="domain" description="Nitroreductase" evidence="4">
    <location>
        <begin position="12"/>
        <end position="198"/>
    </location>
</feature>
<keyword evidence="3" id="KW-0560">Oxidoreductase</keyword>
<dbReference type="PANTHER" id="PTHR23026">
    <property type="entry name" value="NADPH NITROREDUCTASE"/>
    <property type="match status" value="1"/>
</dbReference>
<keyword evidence="2" id="KW-0288">FMN</keyword>
<protein>
    <submittedName>
        <fullName evidence="5">Nitroreductase</fullName>
    </submittedName>
</protein>
<evidence type="ECO:0000256" key="3">
    <source>
        <dbReference type="ARBA" id="ARBA00023002"/>
    </source>
</evidence>
<gene>
    <name evidence="5" type="ORF">O4220_11630</name>
</gene>
<dbReference type="EMBL" id="JAPWIJ010000004">
    <property type="protein sequence ID" value="MCZ4519166.1"/>
    <property type="molecule type" value="Genomic_DNA"/>
</dbReference>
<keyword evidence="1" id="KW-0285">Flavoprotein</keyword>
<dbReference type="InterPro" id="IPR050627">
    <property type="entry name" value="Nitroreductase/BluB"/>
</dbReference>
<dbReference type="InterPro" id="IPR029479">
    <property type="entry name" value="Nitroreductase"/>
</dbReference>
<evidence type="ECO:0000256" key="2">
    <source>
        <dbReference type="ARBA" id="ARBA00022643"/>
    </source>
</evidence>
<evidence type="ECO:0000256" key="1">
    <source>
        <dbReference type="ARBA" id="ARBA00022630"/>
    </source>
</evidence>
<dbReference type="Gene3D" id="3.40.109.10">
    <property type="entry name" value="NADH Oxidase"/>
    <property type="match status" value="1"/>
</dbReference>
<sequence>MTRYEALTELLDERYSCRQFLPKQVSREVLEQLLAAAQRTPSWSNTQSWQVIVTEGDATRKFSEALVEHVASGVPQPDFPFPANYNALHRARRRECGGALYESIGVVKSDTEATTRQFIRNYELFDAPHAAIITTDADLGVYGAVDCGLYLQTFLLAAQSLGLGAIAQAALAAYSPFLHEWFDIPDTRRVVAGISFGYPDETHSINGFRTSRAPLDETVRFVSS</sequence>
<comment type="caution">
    <text evidence="5">The sequence shown here is derived from an EMBL/GenBank/DDBJ whole genome shotgun (WGS) entry which is preliminary data.</text>
</comment>
<proteinExistence type="predicted"/>
<dbReference type="Pfam" id="PF00881">
    <property type="entry name" value="Nitroreductase"/>
    <property type="match status" value="1"/>
</dbReference>
<dbReference type="InterPro" id="IPR000415">
    <property type="entry name" value="Nitroreductase-like"/>
</dbReference>
<dbReference type="SUPFAM" id="SSF55469">
    <property type="entry name" value="FMN-dependent nitroreductase-like"/>
    <property type="match status" value="1"/>
</dbReference>
<keyword evidence="6" id="KW-1185">Reference proteome</keyword>
<name>A0ABT4MHF1_9NOCA</name>